<evidence type="ECO:0000256" key="1">
    <source>
        <dbReference type="SAM" id="MobiDB-lite"/>
    </source>
</evidence>
<feature type="region of interest" description="Disordered" evidence="1">
    <location>
        <begin position="245"/>
        <end position="283"/>
    </location>
</feature>
<proteinExistence type="predicted"/>
<reference evidence="2 3" key="1">
    <citation type="submission" date="2024-06" db="EMBL/GenBank/DDBJ databases">
        <title>Complete genome of Phlyctema vagabunda strain 19-DSS-EL-015.</title>
        <authorList>
            <person name="Fiorenzani C."/>
        </authorList>
    </citation>
    <scope>NUCLEOTIDE SEQUENCE [LARGE SCALE GENOMIC DNA]</scope>
    <source>
        <strain evidence="2 3">19-DSS-EL-015</strain>
    </source>
</reference>
<protein>
    <submittedName>
        <fullName evidence="2">Uncharacterized protein</fullName>
    </submittedName>
</protein>
<feature type="compositionally biased region" description="Low complexity" evidence="1">
    <location>
        <begin position="316"/>
        <end position="327"/>
    </location>
</feature>
<name>A0ABR4P8Z2_9HELO</name>
<gene>
    <name evidence="2" type="ORF">PVAG01_08284</name>
</gene>
<dbReference type="EMBL" id="JBFCZG010000007">
    <property type="protein sequence ID" value="KAL3419786.1"/>
    <property type="molecule type" value="Genomic_DNA"/>
</dbReference>
<evidence type="ECO:0000313" key="3">
    <source>
        <dbReference type="Proteomes" id="UP001629113"/>
    </source>
</evidence>
<accession>A0ABR4P8Z2</accession>
<keyword evidence="3" id="KW-1185">Reference proteome</keyword>
<evidence type="ECO:0000313" key="2">
    <source>
        <dbReference type="EMBL" id="KAL3419786.1"/>
    </source>
</evidence>
<feature type="compositionally biased region" description="Basic residues" evidence="1">
    <location>
        <begin position="46"/>
        <end position="58"/>
    </location>
</feature>
<feature type="compositionally biased region" description="Polar residues" evidence="1">
    <location>
        <begin position="257"/>
        <end position="266"/>
    </location>
</feature>
<dbReference type="Proteomes" id="UP001629113">
    <property type="component" value="Unassembled WGS sequence"/>
</dbReference>
<comment type="caution">
    <text evidence="2">The sequence shown here is derived from an EMBL/GenBank/DDBJ whole genome shotgun (WGS) entry which is preliminary data.</text>
</comment>
<feature type="region of interest" description="Disordered" evidence="1">
    <location>
        <begin position="308"/>
        <end position="331"/>
    </location>
</feature>
<organism evidence="2 3">
    <name type="scientific">Phlyctema vagabunda</name>
    <dbReference type="NCBI Taxonomy" id="108571"/>
    <lineage>
        <taxon>Eukaryota</taxon>
        <taxon>Fungi</taxon>
        <taxon>Dikarya</taxon>
        <taxon>Ascomycota</taxon>
        <taxon>Pezizomycotina</taxon>
        <taxon>Leotiomycetes</taxon>
        <taxon>Helotiales</taxon>
        <taxon>Dermateaceae</taxon>
        <taxon>Phlyctema</taxon>
    </lineage>
</organism>
<feature type="region of interest" description="Disordered" evidence="1">
    <location>
        <begin position="45"/>
        <end position="64"/>
    </location>
</feature>
<sequence>MFVSPLASTSYAFSNTGLYFQELQQHNYEGRRAPAPYHNCTNYKKQPGRRSFTRHTKNPRAVNTGSDLLLDDSMAFPSPPQRTFEELHAEKSYLLRNLQAEDKKSTHFLRHLSRLEESLTQATPYDRRTINKQLHWVRTRLRESKRQEKAILARLGDITFDVQMKERWAHIENERREQQLFLAQQPVFFQAPAIPFADCMSPFGVPYWVHIEPSPTWSPSGRYYPEAFVPMGESPEDWRQSYDYSHQGEQLDRSGLAENSENSQDSGRPIDDGELKASPIPVGRSQSMGNIWSDLSYAATDTVHFATPVPKRQTMSRSLESSGSLSRKGSRVDDVELDDARIRLMGYHV</sequence>